<evidence type="ECO:0000313" key="3">
    <source>
        <dbReference type="Proteomes" id="UP000319257"/>
    </source>
</evidence>
<reference evidence="2 3" key="1">
    <citation type="submission" date="2019-06" db="EMBL/GenBank/DDBJ databases">
        <title>Draft genome sequence of the filamentous fungus Phialemoniopsis curvata isolated from diesel fuel.</title>
        <authorList>
            <person name="Varaljay V.A."/>
            <person name="Lyon W.J."/>
            <person name="Crouch A.L."/>
            <person name="Drake C.E."/>
            <person name="Hollomon J.M."/>
            <person name="Nadeau L.J."/>
            <person name="Nunn H.S."/>
            <person name="Stevenson B.S."/>
            <person name="Bojanowski C.L."/>
            <person name="Crookes-Goodson W.J."/>
        </authorList>
    </citation>
    <scope>NUCLEOTIDE SEQUENCE [LARGE SCALE GENOMIC DNA]</scope>
    <source>
        <strain evidence="2 3">D216</strain>
    </source>
</reference>
<organism evidence="2 3">
    <name type="scientific">Thyridium curvatum</name>
    <dbReference type="NCBI Taxonomy" id="1093900"/>
    <lineage>
        <taxon>Eukaryota</taxon>
        <taxon>Fungi</taxon>
        <taxon>Dikarya</taxon>
        <taxon>Ascomycota</taxon>
        <taxon>Pezizomycotina</taxon>
        <taxon>Sordariomycetes</taxon>
        <taxon>Sordariomycetidae</taxon>
        <taxon>Thyridiales</taxon>
        <taxon>Thyridiaceae</taxon>
        <taxon>Thyridium</taxon>
    </lineage>
</organism>
<evidence type="ECO:0000313" key="2">
    <source>
        <dbReference type="EMBL" id="TPX18796.1"/>
    </source>
</evidence>
<dbReference type="Gene3D" id="3.40.50.2000">
    <property type="entry name" value="Glycogen Phosphorylase B"/>
    <property type="match status" value="2"/>
</dbReference>
<protein>
    <recommendedName>
        <fullName evidence="4">UDP-glycosyltransferase</fullName>
    </recommendedName>
</protein>
<feature type="chain" id="PRO_5021320861" description="UDP-glycosyltransferase" evidence="1">
    <location>
        <begin position="31"/>
        <end position="471"/>
    </location>
</feature>
<dbReference type="EMBL" id="SKBQ01000109">
    <property type="protein sequence ID" value="TPX18796.1"/>
    <property type="molecule type" value="Genomic_DNA"/>
</dbReference>
<evidence type="ECO:0008006" key="4">
    <source>
        <dbReference type="Google" id="ProtNLM"/>
    </source>
</evidence>
<dbReference type="GeneID" id="41978992"/>
<dbReference type="OrthoDB" id="407298at2759"/>
<dbReference type="SUPFAM" id="SSF53756">
    <property type="entry name" value="UDP-Glycosyltransferase/glycogen phosphorylase"/>
    <property type="match status" value="1"/>
</dbReference>
<keyword evidence="3" id="KW-1185">Reference proteome</keyword>
<keyword evidence="1" id="KW-0732">Signal</keyword>
<gene>
    <name evidence="2" type="ORF">E0L32_011545</name>
</gene>
<comment type="caution">
    <text evidence="2">The sequence shown here is derived from an EMBL/GenBank/DDBJ whole genome shotgun (WGS) entry which is preliminary data.</text>
</comment>
<dbReference type="InParanoid" id="A0A507BHF1"/>
<accession>A0A507BHF1</accession>
<evidence type="ECO:0000256" key="1">
    <source>
        <dbReference type="SAM" id="SignalP"/>
    </source>
</evidence>
<feature type="signal peptide" evidence="1">
    <location>
        <begin position="1"/>
        <end position="30"/>
    </location>
</feature>
<sequence>MLSARGFSAAIAILLALVALLVANRSGGQGEEIYTPPVQGANNTVLFIVLPHHGFSNVHLATSQALLERHPGIKQHYASFPLLEKKVQRLSQLAIAKRQGAQAIDFHALTSGRDYIDILAERLSDNSSEAHSSPPGLQGIDELCGRMELYLSPWPAEEYMDLYREMTALIHRIDPAVVVLDHQFVIAMDAARQNNRLHAVISPNEPLDMFTGVQPRGGFFWKYPVVGSGISFPVPWSQVPTNMYLAFRLVSKALNMKGLKEKRKYFEQHGLTDSFDILKLYRKDTPIIFPSMQGANVPLDFIPQNVSEVGPIVLSVATAAEQDSQLYAWLEQAPTVLINLGSTVEYTKPKAIAMADAIKQILDQSSVQVLWKLNKGDGGGVAHVVLPLWADLYNFAAMVEPLGIGRWACSEIPLSWTGECISDAVLQVIADDDKGKAIREKARLLGVDARKMPGRYGAASIVAKLAGSGKA</sequence>
<dbReference type="Proteomes" id="UP000319257">
    <property type="component" value="Unassembled WGS sequence"/>
</dbReference>
<dbReference type="RefSeq" id="XP_031000507.1">
    <property type="nucleotide sequence ID" value="XM_031134286.1"/>
</dbReference>
<dbReference type="AlphaFoldDB" id="A0A507BHF1"/>
<dbReference type="STRING" id="1093900.A0A507BHF1"/>
<name>A0A507BHF1_9PEZI</name>
<proteinExistence type="predicted"/>